<dbReference type="GO" id="GO:0043025">
    <property type="term" value="C:neuronal cell body"/>
    <property type="evidence" value="ECO:0000318"/>
    <property type="project" value="GO_Central"/>
</dbReference>
<keyword evidence="6 8" id="KW-0675">Receptor</keyword>
<reference evidence="10 11" key="2">
    <citation type="journal article" date="2008" name="Nature">
        <title>The genome of the model beetle and pest Tribolium castaneum.</title>
        <authorList>
            <consortium name="Tribolium Genome Sequencing Consortium"/>
            <person name="Richards S."/>
            <person name="Gibbs R.A."/>
            <person name="Weinstock G.M."/>
            <person name="Brown S.J."/>
            <person name="Denell R."/>
            <person name="Beeman R.W."/>
            <person name="Gibbs R."/>
            <person name="Beeman R.W."/>
            <person name="Brown S.J."/>
            <person name="Bucher G."/>
            <person name="Friedrich M."/>
            <person name="Grimmelikhuijzen C.J."/>
            <person name="Klingler M."/>
            <person name="Lorenzen M."/>
            <person name="Richards S."/>
            <person name="Roth S."/>
            <person name="Schroder R."/>
            <person name="Tautz D."/>
            <person name="Zdobnov E.M."/>
            <person name="Muzny D."/>
            <person name="Gibbs R.A."/>
            <person name="Weinstock G.M."/>
            <person name="Attaway T."/>
            <person name="Bell S."/>
            <person name="Buhay C.J."/>
            <person name="Chandrabose M.N."/>
            <person name="Chavez D."/>
            <person name="Clerk-Blankenburg K.P."/>
            <person name="Cree A."/>
            <person name="Dao M."/>
            <person name="Davis C."/>
            <person name="Chacko J."/>
            <person name="Dinh H."/>
            <person name="Dugan-Rocha S."/>
            <person name="Fowler G."/>
            <person name="Garner T.T."/>
            <person name="Garnes J."/>
            <person name="Gnirke A."/>
            <person name="Hawes A."/>
            <person name="Hernandez J."/>
            <person name="Hines S."/>
            <person name="Holder M."/>
            <person name="Hume J."/>
            <person name="Jhangiani S.N."/>
            <person name="Joshi V."/>
            <person name="Khan Z.M."/>
            <person name="Jackson L."/>
            <person name="Kovar C."/>
            <person name="Kowis A."/>
            <person name="Lee S."/>
            <person name="Lewis L.R."/>
            <person name="Margolis J."/>
            <person name="Morgan M."/>
            <person name="Nazareth L.V."/>
            <person name="Nguyen N."/>
            <person name="Okwuonu G."/>
            <person name="Parker D."/>
            <person name="Richards S."/>
            <person name="Ruiz S.J."/>
            <person name="Santibanez J."/>
            <person name="Savard J."/>
            <person name="Scherer S.E."/>
            <person name="Schneider B."/>
            <person name="Sodergren E."/>
            <person name="Tautz D."/>
            <person name="Vattahil S."/>
            <person name="Villasana D."/>
            <person name="White C.S."/>
            <person name="Wright R."/>
            <person name="Park Y."/>
            <person name="Beeman R.W."/>
            <person name="Lord J."/>
            <person name="Oppert B."/>
            <person name="Lorenzen M."/>
            <person name="Brown S."/>
            <person name="Wang L."/>
            <person name="Savard J."/>
            <person name="Tautz D."/>
            <person name="Richards S."/>
            <person name="Weinstock G."/>
            <person name="Gibbs R.A."/>
            <person name="Liu Y."/>
            <person name="Worley K."/>
            <person name="Weinstock G."/>
            <person name="Elsik C.G."/>
            <person name="Reese J.T."/>
            <person name="Elhaik E."/>
            <person name="Landan G."/>
            <person name="Graur D."/>
            <person name="Arensburger P."/>
            <person name="Atkinson P."/>
            <person name="Beeman R.W."/>
            <person name="Beidler J."/>
            <person name="Brown S.J."/>
            <person name="Demuth J.P."/>
            <person name="Drury D.W."/>
            <person name="Du Y.Z."/>
            <person name="Fujiwara H."/>
            <person name="Lorenzen M."/>
            <person name="Maselli V."/>
            <person name="Osanai M."/>
            <person name="Park Y."/>
            <person name="Robertson H.M."/>
            <person name="Tu Z."/>
            <person name="Wang J.J."/>
            <person name="Wang S."/>
            <person name="Richards S."/>
            <person name="Song H."/>
            <person name="Zhang L."/>
            <person name="Sodergren E."/>
            <person name="Werner D."/>
            <person name="Stanke M."/>
            <person name="Morgenstern B."/>
            <person name="Solovyev V."/>
            <person name="Kosarev P."/>
            <person name="Brown G."/>
            <person name="Chen H.C."/>
            <person name="Ermolaeva O."/>
            <person name="Hlavina W."/>
            <person name="Kapustin Y."/>
            <person name="Kiryutin B."/>
            <person name="Kitts P."/>
            <person name="Maglott D."/>
            <person name="Pruitt K."/>
            <person name="Sapojnikov V."/>
            <person name="Souvorov A."/>
            <person name="Mackey A.J."/>
            <person name="Waterhouse R.M."/>
            <person name="Wyder S."/>
            <person name="Zdobnov E.M."/>
            <person name="Zdobnov E.M."/>
            <person name="Wyder S."/>
            <person name="Kriventseva E.V."/>
            <person name="Kadowaki T."/>
            <person name="Bork P."/>
            <person name="Aranda M."/>
            <person name="Bao R."/>
            <person name="Beermann A."/>
            <person name="Berns N."/>
            <person name="Bolognesi R."/>
            <person name="Bonneton F."/>
            <person name="Bopp D."/>
            <person name="Brown S.J."/>
            <person name="Bucher G."/>
            <person name="Butts T."/>
            <person name="Chaumot A."/>
            <person name="Denell R.E."/>
            <person name="Ferrier D.E."/>
            <person name="Friedrich M."/>
            <person name="Gordon C.M."/>
            <person name="Jindra M."/>
            <person name="Klingler M."/>
            <person name="Lan Q."/>
            <person name="Lattorff H.M."/>
            <person name="Laudet V."/>
            <person name="von Levetsow C."/>
            <person name="Liu Z."/>
            <person name="Lutz R."/>
            <person name="Lynch J.A."/>
            <person name="da Fonseca R.N."/>
            <person name="Posnien N."/>
            <person name="Reuter R."/>
            <person name="Roth S."/>
            <person name="Savard J."/>
            <person name="Schinko J.B."/>
            <person name="Schmitt C."/>
            <person name="Schoppmeier M."/>
            <person name="Schroder R."/>
            <person name="Shippy T.D."/>
            <person name="Simonnet F."/>
            <person name="Marques-Souza H."/>
            <person name="Tautz D."/>
            <person name="Tomoyasu Y."/>
            <person name="Trauner J."/>
            <person name="Van der Zee M."/>
            <person name="Vervoort M."/>
            <person name="Wittkopp N."/>
            <person name="Wimmer E.A."/>
            <person name="Yang X."/>
            <person name="Jones A.K."/>
            <person name="Sattelle D.B."/>
            <person name="Ebert P.R."/>
            <person name="Nelson D."/>
            <person name="Scott J.G."/>
            <person name="Beeman R.W."/>
            <person name="Muthukrishnan S."/>
            <person name="Kramer K.J."/>
            <person name="Arakane Y."/>
            <person name="Beeman R.W."/>
            <person name="Zhu Q."/>
            <person name="Hogenkamp D."/>
            <person name="Dixit R."/>
            <person name="Oppert B."/>
            <person name="Jiang H."/>
            <person name="Zou Z."/>
            <person name="Marshall J."/>
            <person name="Elpidina E."/>
            <person name="Vinokurov K."/>
            <person name="Oppert C."/>
            <person name="Zou Z."/>
            <person name="Evans J."/>
            <person name="Lu Z."/>
            <person name="Zhao P."/>
            <person name="Sumathipala N."/>
            <person name="Altincicek B."/>
            <person name="Vilcinskas A."/>
            <person name="Williams M."/>
            <person name="Hultmark D."/>
            <person name="Hetru C."/>
            <person name="Jiang H."/>
            <person name="Grimmelikhuijzen C.J."/>
            <person name="Hauser F."/>
            <person name="Cazzamali G."/>
            <person name="Williamson M."/>
            <person name="Park Y."/>
            <person name="Li B."/>
            <person name="Tanaka Y."/>
            <person name="Predel R."/>
            <person name="Neupert S."/>
            <person name="Schachtner J."/>
            <person name="Verleyen P."/>
            <person name="Raible F."/>
            <person name="Bork P."/>
            <person name="Friedrich M."/>
            <person name="Walden K.K."/>
            <person name="Robertson H.M."/>
            <person name="Angeli S."/>
            <person name="Foret S."/>
            <person name="Bucher G."/>
            <person name="Schuetz S."/>
            <person name="Maleszka R."/>
            <person name="Wimmer E.A."/>
            <person name="Beeman R.W."/>
            <person name="Lorenzen M."/>
            <person name="Tomoyasu Y."/>
            <person name="Miller S.C."/>
            <person name="Grossmann D."/>
            <person name="Bucher G."/>
        </authorList>
    </citation>
    <scope>NUCLEOTIDE SEQUENCE [LARGE SCALE GENOMIC DNA]</scope>
    <source>
        <strain evidence="10 11">Georgia GA2</strain>
    </source>
</reference>
<comment type="subcellular location">
    <subcellularLocation>
        <location evidence="1 8">Cell membrane</location>
        <topology evidence="1 8">Multi-pass membrane protein</topology>
    </subcellularLocation>
</comment>
<feature type="transmembrane region" description="Helical" evidence="8">
    <location>
        <begin position="331"/>
        <end position="349"/>
    </location>
</feature>
<keyword evidence="11" id="KW-1185">Reference proteome</keyword>
<gene>
    <name evidence="9" type="primary">Gr76</name>
    <name evidence="10" type="synonym">TcGr42</name>
    <name evidence="10" type="ORF">TcasGA2_TC030140</name>
</gene>
<evidence type="ECO:0000256" key="3">
    <source>
        <dbReference type="ARBA" id="ARBA00022692"/>
    </source>
</evidence>
<evidence type="ECO:0000256" key="7">
    <source>
        <dbReference type="ARBA" id="ARBA00023224"/>
    </source>
</evidence>
<feature type="transmembrane region" description="Helical" evidence="8">
    <location>
        <begin position="37"/>
        <end position="61"/>
    </location>
</feature>
<dbReference type="GO" id="GO:0030425">
    <property type="term" value="C:dendrite"/>
    <property type="evidence" value="ECO:0000318"/>
    <property type="project" value="GO_Central"/>
</dbReference>
<dbReference type="HOGENOM" id="CLU_060014_0_0_1"/>
<keyword evidence="4 8" id="KW-1133">Transmembrane helix</keyword>
<evidence type="ECO:0000313" key="11">
    <source>
        <dbReference type="Proteomes" id="UP000007266"/>
    </source>
</evidence>
<keyword evidence="7 8" id="KW-0807">Transducer</keyword>
<dbReference type="FunCoup" id="B8PUM1">
    <property type="interactions" value="91"/>
</dbReference>
<comment type="caution">
    <text evidence="8">Lacks conserved residue(s) required for the propagation of feature annotation.</text>
</comment>
<dbReference type="Pfam" id="PF08395">
    <property type="entry name" value="7tm_7"/>
    <property type="match status" value="1"/>
</dbReference>
<evidence type="ECO:0000313" key="10">
    <source>
        <dbReference type="EMBL" id="EFA05767.1"/>
    </source>
</evidence>
<dbReference type="OrthoDB" id="6749099at2759"/>
<evidence type="ECO:0000256" key="4">
    <source>
        <dbReference type="ARBA" id="ARBA00022989"/>
    </source>
</evidence>
<sequence length="355" mass="42123">MDLNIIEIFFKIGRNLALTPTTTHNFKVTLSQRIYKVLVFIFFTVGATAGFQYRLFAYITYPLIEAFLWIFTDVTRYVHNLYIFLSVMIFKRKFWFVLFTNLRKPNIAIGHSEDKSLYFKFIVTYFCYIFIYSCIFFVLYNTIDLYEFVRLYFVEFVQIFTQFFYLSFAPIILKMILLRYQHFKNTLHLQKNWHQIKINQLQLKQTVDTFCEIFGGTILLNIIYNSSKSLIYVNKMIKEVHTPSYNSPILVLTKVTHVGILGLFWALIFWVIFLCDAIVSENEEITKKVQKLLQTDLILYDNKQFENFLKAVTSNGPKFSAARFFLIKRSTIFQIINSLVTFLIVIIQIKTESLV</sequence>
<organism evidence="9">
    <name type="scientific">Tribolium castaneum</name>
    <name type="common">Red flour beetle</name>
    <dbReference type="NCBI Taxonomy" id="7070"/>
    <lineage>
        <taxon>Eukaryota</taxon>
        <taxon>Metazoa</taxon>
        <taxon>Ecdysozoa</taxon>
        <taxon>Arthropoda</taxon>
        <taxon>Hexapoda</taxon>
        <taxon>Insecta</taxon>
        <taxon>Pterygota</taxon>
        <taxon>Neoptera</taxon>
        <taxon>Endopterygota</taxon>
        <taxon>Coleoptera</taxon>
        <taxon>Polyphaga</taxon>
        <taxon>Cucujiformia</taxon>
        <taxon>Tenebrionidae</taxon>
        <taxon>Tenebrionidae incertae sedis</taxon>
        <taxon>Tribolium</taxon>
    </lineage>
</organism>
<dbReference type="PANTHER" id="PTHR21143">
    <property type="entry name" value="INVERTEBRATE GUSTATORY RECEPTOR"/>
    <property type="match status" value="1"/>
</dbReference>
<reference evidence="9" key="1">
    <citation type="submission" date="2007-09" db="EMBL/GenBank/DDBJ databases">
        <title>Characterization of Tribolium castaneum chemoreceptors.</title>
        <authorList>
            <person name="Abdel-latief M."/>
        </authorList>
    </citation>
    <scope>NUCLEOTIDE SEQUENCE</scope>
    <source>
        <tissue evidence="9">Gustatory organ</tissue>
    </source>
</reference>
<protein>
    <recommendedName>
        <fullName evidence="8">Gustatory receptor</fullName>
    </recommendedName>
</protein>
<dbReference type="PANTHER" id="PTHR21143:SF104">
    <property type="entry name" value="GUSTATORY RECEPTOR 8A-RELATED"/>
    <property type="match status" value="1"/>
</dbReference>
<dbReference type="AlphaFoldDB" id="B8PUM1"/>
<dbReference type="InterPro" id="IPR013604">
    <property type="entry name" value="7TM_chemorcpt"/>
</dbReference>
<evidence type="ECO:0000256" key="6">
    <source>
        <dbReference type="ARBA" id="ARBA00023170"/>
    </source>
</evidence>
<accession>B8PUM1</accession>
<evidence type="ECO:0000256" key="2">
    <source>
        <dbReference type="ARBA" id="ARBA00022475"/>
    </source>
</evidence>
<dbReference type="GO" id="GO:0007635">
    <property type="term" value="P:chemosensory behavior"/>
    <property type="evidence" value="ECO:0000318"/>
    <property type="project" value="GO_Central"/>
</dbReference>
<comment type="similarity">
    <text evidence="8">Belongs to the insect chemoreceptor superfamily. Gustatory receptor (GR) family.</text>
</comment>
<reference evidence="10" key="4">
    <citation type="submission" date="2014-11" db="EMBL/GenBank/DDBJ databases">
        <title>Tools and pipelines for BioNano data: molecule assembly pipeline and FASTA super scaffolding tool.</title>
        <authorList>
            <person name="Shelton J.M."/>
            <person name="Herndon N."/>
            <person name="Coleman C."/>
            <person name="Lu N."/>
            <person name="Brown S.J."/>
        </authorList>
    </citation>
    <scope>NUCLEOTIDE SEQUENCE</scope>
    <source>
        <strain evidence="10">Georgia GA2</strain>
    </source>
</reference>
<dbReference type="InParanoid" id="B8PUM1"/>
<feature type="transmembrane region" description="Helical" evidence="8">
    <location>
        <begin position="81"/>
        <end position="102"/>
    </location>
</feature>
<dbReference type="KEGG" id="tca:107398042"/>
<reference evidence="10 11" key="3">
    <citation type="journal article" date="2010" name="Nucleic Acids Res.">
        <title>BeetleBase in 2010: revisions to provide comprehensive genomic information for Tribolium castaneum.</title>
        <authorList>
            <person name="Kim H.S."/>
            <person name="Murphy T."/>
            <person name="Xia J."/>
            <person name="Caragea D."/>
            <person name="Park Y."/>
            <person name="Beeman R.W."/>
            <person name="Lorenzen M.D."/>
            <person name="Butcher S."/>
            <person name="Manak J.R."/>
            <person name="Brown S.J."/>
        </authorList>
    </citation>
    <scope>NUCLEOTIDE SEQUENCE [LARGE SCALE GENOMIC DNA]</scope>
    <source>
        <strain evidence="10 11">Georgia GA2</strain>
    </source>
</reference>
<evidence type="ECO:0000256" key="1">
    <source>
        <dbReference type="ARBA" id="ARBA00004651"/>
    </source>
</evidence>
<keyword evidence="5 8" id="KW-0472">Membrane</keyword>
<evidence type="ECO:0000313" key="9">
    <source>
        <dbReference type="EMBL" id="ABY40592.1"/>
    </source>
</evidence>
<keyword evidence="2 8" id="KW-1003">Cell membrane</keyword>
<feature type="transmembrane region" description="Helical" evidence="8">
    <location>
        <begin position="122"/>
        <end position="143"/>
    </location>
</feature>
<dbReference type="GO" id="GO:0008049">
    <property type="term" value="P:male courtship behavior"/>
    <property type="evidence" value="ECO:0000318"/>
    <property type="project" value="GO_Central"/>
</dbReference>
<dbReference type="EMBL" id="EU170067">
    <property type="protein sequence ID" value="ABY40592.1"/>
    <property type="molecule type" value="Genomic_DNA"/>
</dbReference>
<proteinExistence type="inferred from homology"/>
<comment type="function">
    <text evidence="8">Gustatory receptor which mediates acceptance or avoidance behavior, depending on its substrates.</text>
</comment>
<dbReference type="GO" id="GO:0030424">
    <property type="term" value="C:axon"/>
    <property type="evidence" value="ECO:0000318"/>
    <property type="project" value="GO_Central"/>
</dbReference>
<dbReference type="Proteomes" id="UP000007266">
    <property type="component" value="Linkage group 6"/>
</dbReference>
<feature type="transmembrane region" description="Helical" evidence="8">
    <location>
        <begin position="163"/>
        <end position="180"/>
    </location>
</feature>
<name>B8PUM1_TRICA</name>
<feature type="transmembrane region" description="Helical" evidence="8">
    <location>
        <begin position="258"/>
        <end position="279"/>
    </location>
</feature>
<evidence type="ECO:0000256" key="5">
    <source>
        <dbReference type="ARBA" id="ARBA00023136"/>
    </source>
</evidence>
<dbReference type="GO" id="GO:0005886">
    <property type="term" value="C:plasma membrane"/>
    <property type="evidence" value="ECO:0007669"/>
    <property type="project" value="UniProtKB-SubCell"/>
</dbReference>
<keyword evidence="3 8" id="KW-0812">Transmembrane</keyword>
<dbReference type="GO" id="GO:0050909">
    <property type="term" value="P:sensory perception of taste"/>
    <property type="evidence" value="ECO:0007669"/>
    <property type="project" value="InterPro"/>
</dbReference>
<dbReference type="GO" id="GO:0007165">
    <property type="term" value="P:signal transduction"/>
    <property type="evidence" value="ECO:0007669"/>
    <property type="project" value="UniProtKB-KW"/>
</dbReference>
<evidence type="ECO:0000256" key="8">
    <source>
        <dbReference type="RuleBase" id="RU363108"/>
    </source>
</evidence>
<dbReference type="EMBL" id="KQ971344">
    <property type="protein sequence ID" value="EFA05767.1"/>
    <property type="molecule type" value="Genomic_DNA"/>
</dbReference>